<dbReference type="GO" id="GO:0016491">
    <property type="term" value="F:oxidoreductase activity"/>
    <property type="evidence" value="ECO:0007669"/>
    <property type="project" value="UniProtKB-KW"/>
</dbReference>
<dbReference type="PANTHER" id="PTHR43963">
    <property type="entry name" value="CARBONYL REDUCTASE 1-RELATED"/>
    <property type="match status" value="1"/>
</dbReference>
<evidence type="ECO:0000256" key="2">
    <source>
        <dbReference type="ARBA" id="ARBA00022857"/>
    </source>
</evidence>
<dbReference type="InterPro" id="IPR002347">
    <property type="entry name" value="SDR_fam"/>
</dbReference>
<evidence type="ECO:0000256" key="4">
    <source>
        <dbReference type="RuleBase" id="RU000363"/>
    </source>
</evidence>
<dbReference type="eggNOG" id="KOG1200">
    <property type="taxonomic scope" value="Eukaryota"/>
</dbReference>
<dbReference type="OMA" id="INQSHRY"/>
<comment type="similarity">
    <text evidence="1 4">Belongs to the short-chain dehydrogenases/reductases (SDR) family.</text>
</comment>
<dbReference type="GeneID" id="25565469"/>
<dbReference type="InterPro" id="IPR036291">
    <property type="entry name" value="NAD(P)-bd_dom_sf"/>
</dbReference>
<dbReference type="OrthoDB" id="7289984at2759"/>
<dbReference type="PANTHER" id="PTHR43963:SF6">
    <property type="entry name" value="CHAIN DEHYDROGENASE FAMILY PROTEIN, PUTATIVE (AFU_ORTHOLOGUE AFUA_3G15350)-RELATED"/>
    <property type="match status" value="1"/>
</dbReference>
<reference evidence="5 6" key="1">
    <citation type="submission" date="2010-05" db="EMBL/GenBank/DDBJ databases">
        <title>The Genome Sequence of Thecamonas trahens ATCC 50062.</title>
        <authorList>
            <consortium name="The Broad Institute Genome Sequencing Platform"/>
            <person name="Russ C."/>
            <person name="Cuomo C."/>
            <person name="Shea T."/>
            <person name="Young S.K."/>
            <person name="Zeng Q."/>
            <person name="Koehrsen M."/>
            <person name="Haas B."/>
            <person name="Borodovsky M."/>
            <person name="Guigo R."/>
            <person name="Alvarado L."/>
            <person name="Berlin A."/>
            <person name="Bochicchio J."/>
            <person name="Borenstein D."/>
            <person name="Chapman S."/>
            <person name="Chen Z."/>
            <person name="Freedman E."/>
            <person name="Gellesch M."/>
            <person name="Goldberg J."/>
            <person name="Griggs A."/>
            <person name="Gujja S."/>
            <person name="Heilman E."/>
            <person name="Heiman D."/>
            <person name="Hepburn T."/>
            <person name="Howarth C."/>
            <person name="Jen D."/>
            <person name="Larson L."/>
            <person name="Mehta T."/>
            <person name="Park D."/>
            <person name="Pearson M."/>
            <person name="Roberts A."/>
            <person name="Saif S."/>
            <person name="Shenoy N."/>
            <person name="Sisk P."/>
            <person name="Stolte C."/>
            <person name="Sykes S."/>
            <person name="Thomson T."/>
            <person name="Walk T."/>
            <person name="White J."/>
            <person name="Yandava C."/>
            <person name="Burger G."/>
            <person name="Gray M.W."/>
            <person name="Holland P.W.H."/>
            <person name="King N."/>
            <person name="Lang F.B.F."/>
            <person name="Roger A.J."/>
            <person name="Ruiz-Trillo I."/>
            <person name="Lander E."/>
            <person name="Nusbaum C."/>
        </authorList>
    </citation>
    <scope>NUCLEOTIDE SEQUENCE [LARGE SCALE GENOMIC DNA]</scope>
    <source>
        <strain evidence="5 6">ATCC 50062</strain>
    </source>
</reference>
<accession>A0A0L0DC82</accession>
<dbReference type="RefSeq" id="XP_013757429.1">
    <property type="nucleotide sequence ID" value="XM_013901975.1"/>
</dbReference>
<organism evidence="5 6">
    <name type="scientific">Thecamonas trahens ATCC 50062</name>
    <dbReference type="NCBI Taxonomy" id="461836"/>
    <lineage>
        <taxon>Eukaryota</taxon>
        <taxon>Apusozoa</taxon>
        <taxon>Apusomonadida</taxon>
        <taxon>Apusomonadidae</taxon>
        <taxon>Thecamonas</taxon>
    </lineage>
</organism>
<keyword evidence="2" id="KW-0521">NADP</keyword>
<proteinExistence type="inferred from homology"/>
<dbReference type="Gene3D" id="3.40.50.720">
    <property type="entry name" value="NAD(P)-binding Rossmann-like Domain"/>
    <property type="match status" value="1"/>
</dbReference>
<dbReference type="EMBL" id="GL349458">
    <property type="protein sequence ID" value="KNC49954.1"/>
    <property type="molecule type" value="Genomic_DNA"/>
</dbReference>
<evidence type="ECO:0000313" key="5">
    <source>
        <dbReference type="EMBL" id="KNC49954.1"/>
    </source>
</evidence>
<gene>
    <name evidence="5" type="ORF">AMSG_06264</name>
</gene>
<sequence length="268" mass="27658">MLGNLAKTASIATAALAMVGGVMLATRAAAAADRRRRAAVAEEPRLCVVSGGSRGIGRAIAKGLVAFSPRWNVVVTASTAESAARAAEEIAAECDADGRVFGFACDVTDDTHVAALASFVADSFGRCDVLVNNAGVMTEILTDSVVDLDLDAVRRSIAVNTVGAMALTRQKAPISILGYRVSKAALNRFTTGLARELTNLAPGGDVVANAVCPGFINTDMTACFADIGRVSSKTPAVGAITPLYLATLPSSPDIPNGKFFAELEEIPW</sequence>
<name>A0A0L0DC82_THETB</name>
<keyword evidence="3" id="KW-0560">Oxidoreductase</keyword>
<dbReference type="AlphaFoldDB" id="A0A0L0DC82"/>
<evidence type="ECO:0000256" key="3">
    <source>
        <dbReference type="ARBA" id="ARBA00023002"/>
    </source>
</evidence>
<evidence type="ECO:0000313" key="6">
    <source>
        <dbReference type="Proteomes" id="UP000054408"/>
    </source>
</evidence>
<dbReference type="SUPFAM" id="SSF51735">
    <property type="entry name" value="NAD(P)-binding Rossmann-fold domains"/>
    <property type="match status" value="1"/>
</dbReference>
<dbReference type="Proteomes" id="UP000054408">
    <property type="component" value="Unassembled WGS sequence"/>
</dbReference>
<dbReference type="Pfam" id="PF00106">
    <property type="entry name" value="adh_short"/>
    <property type="match status" value="2"/>
</dbReference>
<dbReference type="PRINTS" id="PR00081">
    <property type="entry name" value="GDHRDH"/>
</dbReference>
<protein>
    <submittedName>
        <fullName evidence="5">Short-chain dehydrogenase</fullName>
    </submittedName>
</protein>
<keyword evidence="6" id="KW-1185">Reference proteome</keyword>
<evidence type="ECO:0000256" key="1">
    <source>
        <dbReference type="ARBA" id="ARBA00006484"/>
    </source>
</evidence>
<dbReference type="PRINTS" id="PR00080">
    <property type="entry name" value="SDRFAMILY"/>
</dbReference>
<dbReference type="STRING" id="461836.A0A0L0DC82"/>